<dbReference type="PANTHER" id="PTHR12606:SF157">
    <property type="entry name" value="OS06G0122600 PROTEIN"/>
    <property type="match status" value="1"/>
</dbReference>
<dbReference type="InterPro" id="IPR003653">
    <property type="entry name" value="Peptidase_C48_C"/>
</dbReference>
<dbReference type="AlphaFoldDB" id="A0AAW1VXK1"/>
<feature type="domain" description="Ubiquitin-like protease family profile" evidence="5">
    <location>
        <begin position="1"/>
        <end position="209"/>
    </location>
</feature>
<evidence type="ECO:0000256" key="1">
    <source>
        <dbReference type="ARBA" id="ARBA00005234"/>
    </source>
</evidence>
<evidence type="ECO:0000256" key="2">
    <source>
        <dbReference type="ARBA" id="ARBA00022670"/>
    </source>
</evidence>
<reference evidence="6 7" key="1">
    <citation type="journal article" date="2023" name="G3 (Bethesda)">
        <title>A chromosome-length genome assembly and annotation of blackberry (Rubus argutus, cv. 'Hillquist').</title>
        <authorList>
            <person name="Bruna T."/>
            <person name="Aryal R."/>
            <person name="Dudchenko O."/>
            <person name="Sargent D.J."/>
            <person name="Mead D."/>
            <person name="Buti M."/>
            <person name="Cavallini A."/>
            <person name="Hytonen T."/>
            <person name="Andres J."/>
            <person name="Pham M."/>
            <person name="Weisz D."/>
            <person name="Mascagni F."/>
            <person name="Usai G."/>
            <person name="Natali L."/>
            <person name="Bassil N."/>
            <person name="Fernandez G.E."/>
            <person name="Lomsadze A."/>
            <person name="Armour M."/>
            <person name="Olukolu B."/>
            <person name="Poorten T."/>
            <person name="Britton C."/>
            <person name="Davik J."/>
            <person name="Ashrafi H."/>
            <person name="Aiden E.L."/>
            <person name="Borodovsky M."/>
            <person name="Worthington M."/>
        </authorList>
    </citation>
    <scope>NUCLEOTIDE SEQUENCE [LARGE SCALE GENOMIC DNA]</scope>
    <source>
        <strain evidence="6">PI 553951</strain>
    </source>
</reference>
<evidence type="ECO:0000313" key="6">
    <source>
        <dbReference type="EMBL" id="KAK9911527.1"/>
    </source>
</evidence>
<evidence type="ECO:0000313" key="7">
    <source>
        <dbReference type="Proteomes" id="UP001457282"/>
    </source>
</evidence>
<dbReference type="InterPro" id="IPR038765">
    <property type="entry name" value="Papain-like_cys_pep_sf"/>
</dbReference>
<protein>
    <recommendedName>
        <fullName evidence="5">Ubiquitin-like protease family profile domain-containing protein</fullName>
    </recommendedName>
</protein>
<accession>A0AAW1VXK1</accession>
<evidence type="ECO:0000259" key="5">
    <source>
        <dbReference type="PROSITE" id="PS50600"/>
    </source>
</evidence>
<name>A0AAW1VXK1_RUBAR</name>
<gene>
    <name evidence="6" type="ORF">M0R45_035428</name>
</gene>
<keyword evidence="7" id="KW-1185">Reference proteome</keyword>
<dbReference type="PROSITE" id="PS50600">
    <property type="entry name" value="ULP_PROTEASE"/>
    <property type="match status" value="1"/>
</dbReference>
<proteinExistence type="inferred from homology"/>
<keyword evidence="2" id="KW-0645">Protease</keyword>
<dbReference type="EMBL" id="JBEDUW010000007">
    <property type="protein sequence ID" value="KAK9911527.1"/>
    <property type="molecule type" value="Genomic_DNA"/>
</dbReference>
<dbReference type="Proteomes" id="UP001457282">
    <property type="component" value="Unassembled WGS sequence"/>
</dbReference>
<organism evidence="6 7">
    <name type="scientific">Rubus argutus</name>
    <name type="common">Southern blackberry</name>
    <dbReference type="NCBI Taxonomy" id="59490"/>
    <lineage>
        <taxon>Eukaryota</taxon>
        <taxon>Viridiplantae</taxon>
        <taxon>Streptophyta</taxon>
        <taxon>Embryophyta</taxon>
        <taxon>Tracheophyta</taxon>
        <taxon>Spermatophyta</taxon>
        <taxon>Magnoliopsida</taxon>
        <taxon>eudicotyledons</taxon>
        <taxon>Gunneridae</taxon>
        <taxon>Pentapetalae</taxon>
        <taxon>rosids</taxon>
        <taxon>fabids</taxon>
        <taxon>Rosales</taxon>
        <taxon>Rosaceae</taxon>
        <taxon>Rosoideae</taxon>
        <taxon>Rosoideae incertae sedis</taxon>
        <taxon>Rubus</taxon>
    </lineage>
</organism>
<comment type="caution">
    <text evidence="6">The sequence shown here is derived from an EMBL/GenBank/DDBJ whole genome shotgun (WGS) entry which is preliminary data.</text>
</comment>
<dbReference type="SUPFAM" id="SSF54001">
    <property type="entry name" value="Cysteine proteinases"/>
    <property type="match status" value="1"/>
</dbReference>
<dbReference type="Gene3D" id="3.40.395.10">
    <property type="entry name" value="Adenoviral Proteinase, Chain A"/>
    <property type="match status" value="1"/>
</dbReference>
<dbReference type="Pfam" id="PF02902">
    <property type="entry name" value="Peptidase_C48"/>
    <property type="match status" value="1"/>
</dbReference>
<dbReference type="GO" id="GO:0005634">
    <property type="term" value="C:nucleus"/>
    <property type="evidence" value="ECO:0007669"/>
    <property type="project" value="TreeGrafter"/>
</dbReference>
<dbReference type="GO" id="GO:0016926">
    <property type="term" value="P:protein desumoylation"/>
    <property type="evidence" value="ECO:0007669"/>
    <property type="project" value="TreeGrafter"/>
</dbReference>
<sequence length="320" mass="37301">MDIRHNQMDQDGNKTTSDPFVLRNLFCYEVFPKTVGTPTMPKKKKKLLEAGMFYVKSNLSKQNELIMNHIFCARPITDAAKSVQIINMVANYMSQPDSSSWYLPTYFGIFIPLHDWPSSTHWFILIVDILHRKVELFDSYPNKKDPTRKNGFAQSALKHLDHVFGLEWLVYVEPYYQFASFDIVCPVSNPKQRNGYDCGAYVMGHMLNYGENWFDKVIFQTYSEFKTKVKYDVFDILSIFAFDFIMQFNLVQNRIQLSLKIVKHLINELLQTLNELHHRRSTHKKAKSEGLSDKTTSDMSSWENLMAFQAGKTNHIDGCE</sequence>
<comment type="similarity">
    <text evidence="1">Belongs to the peptidase C48 family.</text>
</comment>
<keyword evidence="4" id="KW-0788">Thiol protease</keyword>
<dbReference type="GO" id="GO:0016929">
    <property type="term" value="F:deSUMOylase activity"/>
    <property type="evidence" value="ECO:0007669"/>
    <property type="project" value="TreeGrafter"/>
</dbReference>
<dbReference type="GO" id="GO:0006508">
    <property type="term" value="P:proteolysis"/>
    <property type="evidence" value="ECO:0007669"/>
    <property type="project" value="UniProtKB-KW"/>
</dbReference>
<dbReference type="PANTHER" id="PTHR12606">
    <property type="entry name" value="SENTRIN/SUMO-SPECIFIC PROTEASE"/>
    <property type="match status" value="1"/>
</dbReference>
<keyword evidence="3" id="KW-0378">Hydrolase</keyword>
<evidence type="ECO:0000256" key="4">
    <source>
        <dbReference type="ARBA" id="ARBA00022807"/>
    </source>
</evidence>
<evidence type="ECO:0000256" key="3">
    <source>
        <dbReference type="ARBA" id="ARBA00022801"/>
    </source>
</evidence>